<evidence type="ECO:0000256" key="1">
    <source>
        <dbReference type="SAM" id="Phobius"/>
    </source>
</evidence>
<sequence>MKSLNKSFISKRKKRKLLVFSSSLFSMFAIGLGLSLTSSLSLNKDSITSVNSNLNALKNTTTSTQSAANFTVNAAQTPLNKKANEVTNSDIQNILTPSATVSSYNVVILPVTETNINKGYVNFLVYQTYWDGSLMKTEFADASKSMNTANGGTQTNYQSDDTYDNVVLNEYGFTSGEATTNPSTTNIFSTAKINNLANWITAEKYNIEWKSDEELKTYITNSTATTLTTEMLVNNFFSNTTNLPNLATSGSTNANNQPSSTTITVTSVDKNGNTANDSNSVGLFKIKIQINQTSKSNWLNDNFPTGSTGGESANGNDDKKTITITKYIGGFNTASGQRYIVDIDSELQTIRNWTISDTSLFDGESTENNTVSSLRPSQFESPYGGKTALISLFSTGTGLYSTGNTVTPIVQYSFTESTNTKYNFHDPSASNNNGSNGTQGSGLIQEINNQRENIKITDITTIANDVDGSLRIIIKYDGFSIYSGTVVSQTKTYDYVAGTFATSSQPENLFFSWKDVNTLSAYGLNTPSDIVNQFMRNNSNTEFVRVFTNQFINASSEIQALNRTATILFGTATGEDALPETNNSLNDQTGLYSPGNSVSGRSITVRLTFDNWNGTTQQKVFQQSFTFSGVSDTGTYSYSTTGNTTGYDDSLVLTWRSNDAVLTNNPSFASTTPSTVVYNIMTSGTSTSYYETFASTNNNASEISVSFEANDVDGSLIVFLTKTSTSTDANIKTQNAHIYSQLFTGFRKTTETTGVVSFSWIPNEEVSGALQSIPVNNVTKEDIIEHYLSNSALFQNGDLGTADITLTPNINENSLTIEVTMSFFNQDNVTTTNRTFATKLTGFATYQYTNSSSFTPPKNMTAVFAISAATVLSITLGVVLLAMLLKRARLRNFKSYHDSVLEKKVKKHTRRTIK</sequence>
<dbReference type="KEGG" id="mpe:MYPE180"/>
<dbReference type="AlphaFoldDB" id="Q8EX32"/>
<keyword evidence="3" id="KW-1185">Reference proteome</keyword>
<evidence type="ECO:0000313" key="3">
    <source>
        <dbReference type="Proteomes" id="UP000002522"/>
    </source>
</evidence>
<keyword evidence="1" id="KW-0812">Transmembrane</keyword>
<protein>
    <submittedName>
        <fullName evidence="2">Uncharacterized protein</fullName>
    </submittedName>
</protein>
<accession>Q8EX32</accession>
<keyword evidence="1" id="KW-1133">Transmembrane helix</keyword>
<gene>
    <name evidence="2" type="ordered locus">MYPE180</name>
</gene>
<keyword evidence="1" id="KW-0472">Membrane</keyword>
<dbReference type="STRING" id="272633.gene:10731109"/>
<dbReference type="EMBL" id="BA000026">
    <property type="protein sequence ID" value="BAC43808.1"/>
    <property type="molecule type" value="Genomic_DNA"/>
</dbReference>
<dbReference type="RefSeq" id="WP_011076844.1">
    <property type="nucleotide sequence ID" value="NC_004432.1"/>
</dbReference>
<name>Q8EX32_MALP2</name>
<dbReference type="Proteomes" id="UP000002522">
    <property type="component" value="Chromosome"/>
</dbReference>
<dbReference type="eggNOG" id="ENOG5031Z9D">
    <property type="taxonomic scope" value="Bacteria"/>
</dbReference>
<organism evidence="2 3">
    <name type="scientific">Malacoplasma penetrans (strain HF-2)</name>
    <name type="common">Mycoplasma penetrans</name>
    <dbReference type="NCBI Taxonomy" id="272633"/>
    <lineage>
        <taxon>Bacteria</taxon>
        <taxon>Bacillati</taxon>
        <taxon>Mycoplasmatota</taxon>
        <taxon>Mycoplasmoidales</taxon>
        <taxon>Mycoplasmoidaceae</taxon>
        <taxon>Malacoplasma</taxon>
    </lineage>
</organism>
<dbReference type="HOGENOM" id="CLU_326740_0_0_14"/>
<evidence type="ECO:0000313" key="2">
    <source>
        <dbReference type="EMBL" id="BAC43808.1"/>
    </source>
</evidence>
<reference evidence="2 3" key="1">
    <citation type="journal article" date="2002" name="Nucleic Acids Res.">
        <title>The complete genomic sequence of Mycoplasma penetrans, an intracellular bacterial pathogen in humans.</title>
        <authorList>
            <person name="Sasaki Y."/>
            <person name="Ishikawa J."/>
            <person name="Yamashita A."/>
            <person name="Oshima K."/>
            <person name="Kenri T."/>
            <person name="Furuya K."/>
            <person name="Yoshino C."/>
            <person name="Horino A."/>
            <person name="Shiba T."/>
            <person name="Sasaki T."/>
            <person name="Hattori M."/>
        </authorList>
    </citation>
    <scope>NUCLEOTIDE SEQUENCE [LARGE SCALE GENOMIC DNA]</scope>
    <source>
        <strain evidence="2 3">HF-2</strain>
    </source>
</reference>
<proteinExistence type="predicted"/>
<feature type="transmembrane region" description="Helical" evidence="1">
    <location>
        <begin position="862"/>
        <end position="885"/>
    </location>
</feature>
<dbReference type="InParanoid" id="Q8EX32"/>